<dbReference type="EMBL" id="JAUUTY010000003">
    <property type="protein sequence ID" value="KAK1667797.1"/>
    <property type="molecule type" value="Genomic_DNA"/>
</dbReference>
<keyword evidence="5" id="KW-0333">Golgi apparatus</keyword>
<evidence type="ECO:0000256" key="7">
    <source>
        <dbReference type="SAM" id="MobiDB-lite"/>
    </source>
</evidence>
<organism evidence="9 10">
    <name type="scientific">Lolium multiflorum</name>
    <name type="common">Italian ryegrass</name>
    <name type="synonym">Lolium perenne subsp. multiflorum</name>
    <dbReference type="NCBI Taxonomy" id="4521"/>
    <lineage>
        <taxon>Eukaryota</taxon>
        <taxon>Viridiplantae</taxon>
        <taxon>Streptophyta</taxon>
        <taxon>Embryophyta</taxon>
        <taxon>Tracheophyta</taxon>
        <taxon>Spermatophyta</taxon>
        <taxon>Magnoliopsida</taxon>
        <taxon>Liliopsida</taxon>
        <taxon>Poales</taxon>
        <taxon>Poaceae</taxon>
        <taxon>BOP clade</taxon>
        <taxon>Pooideae</taxon>
        <taxon>Poodae</taxon>
        <taxon>Poeae</taxon>
        <taxon>Poeae Chloroplast Group 2 (Poeae type)</taxon>
        <taxon>Loliodinae</taxon>
        <taxon>Loliinae</taxon>
        <taxon>Lolium</taxon>
    </lineage>
</organism>
<evidence type="ECO:0000256" key="4">
    <source>
        <dbReference type="ARBA" id="ARBA00022679"/>
    </source>
</evidence>
<dbReference type="GO" id="GO:0009664">
    <property type="term" value="P:plant-type cell wall organization"/>
    <property type="evidence" value="ECO:0007669"/>
    <property type="project" value="TreeGrafter"/>
</dbReference>
<comment type="caution">
    <text evidence="9">The sequence shown here is derived from an EMBL/GenBank/DDBJ whole genome shotgun (WGS) entry which is preliminary data.</text>
</comment>
<proteinExistence type="predicted"/>
<keyword evidence="3" id="KW-0328">Glycosyltransferase</keyword>
<feature type="domain" description="Glycosyltransferase 61 catalytic" evidence="8">
    <location>
        <begin position="342"/>
        <end position="460"/>
    </location>
</feature>
<evidence type="ECO:0000313" key="10">
    <source>
        <dbReference type="Proteomes" id="UP001231189"/>
    </source>
</evidence>
<keyword evidence="10" id="KW-1185">Reference proteome</keyword>
<protein>
    <recommendedName>
        <fullName evidence="8">Glycosyltransferase 61 catalytic domain-containing protein</fullName>
    </recommendedName>
</protein>
<reference evidence="9" key="1">
    <citation type="submission" date="2023-07" db="EMBL/GenBank/DDBJ databases">
        <title>A chromosome-level genome assembly of Lolium multiflorum.</title>
        <authorList>
            <person name="Chen Y."/>
            <person name="Copetti D."/>
            <person name="Kolliker R."/>
            <person name="Studer B."/>
        </authorList>
    </citation>
    <scope>NUCLEOTIDE SEQUENCE</scope>
    <source>
        <strain evidence="9">02402/16</strain>
        <tissue evidence="9">Leaf</tissue>
    </source>
</reference>
<dbReference type="AlphaFoldDB" id="A0AAD8T0P4"/>
<evidence type="ECO:0000256" key="2">
    <source>
        <dbReference type="ARBA" id="ARBA00004881"/>
    </source>
</evidence>
<feature type="region of interest" description="Disordered" evidence="7">
    <location>
        <begin position="79"/>
        <end position="119"/>
    </location>
</feature>
<evidence type="ECO:0000256" key="1">
    <source>
        <dbReference type="ARBA" id="ARBA00004323"/>
    </source>
</evidence>
<evidence type="ECO:0000256" key="5">
    <source>
        <dbReference type="ARBA" id="ARBA00023034"/>
    </source>
</evidence>
<accession>A0AAD8T0P4</accession>
<evidence type="ECO:0000256" key="3">
    <source>
        <dbReference type="ARBA" id="ARBA00022676"/>
    </source>
</evidence>
<gene>
    <name evidence="9" type="ORF">QYE76_055956</name>
</gene>
<dbReference type="InterPro" id="IPR049625">
    <property type="entry name" value="Glyco_transf_61_cat"/>
</dbReference>
<evidence type="ECO:0000256" key="6">
    <source>
        <dbReference type="ARBA" id="ARBA00023180"/>
    </source>
</evidence>
<dbReference type="PANTHER" id="PTHR20961:SF27">
    <property type="entry name" value="BETA-1,2-XYLOSYLTRANSFEREASE XAX1"/>
    <property type="match status" value="1"/>
</dbReference>
<dbReference type="GO" id="GO:0035252">
    <property type="term" value="F:UDP-xylosyltransferase activity"/>
    <property type="evidence" value="ECO:0007669"/>
    <property type="project" value="TreeGrafter"/>
</dbReference>
<dbReference type="Pfam" id="PF04577">
    <property type="entry name" value="Glyco_transf_61"/>
    <property type="match status" value="1"/>
</dbReference>
<keyword evidence="6" id="KW-0325">Glycoprotein</keyword>
<comment type="pathway">
    <text evidence="2">Glycan metabolism.</text>
</comment>
<comment type="subcellular location">
    <subcellularLocation>
        <location evidence="1">Golgi apparatus membrane</location>
        <topology evidence="1">Single-pass type II membrane protein</topology>
    </subcellularLocation>
</comment>
<evidence type="ECO:0000259" key="8">
    <source>
        <dbReference type="Pfam" id="PF04577"/>
    </source>
</evidence>
<feature type="region of interest" description="Disordered" evidence="7">
    <location>
        <begin position="134"/>
        <end position="158"/>
    </location>
</feature>
<sequence length="553" mass="60601">MSSTAYSRPSKLPGGAGERRLPPRLMRSFTGKIEPKKLGLGLLAGGCLALLTYVSLAKLFAIYSPVFASTANASGLLQNAPPGSSSAPGKEAVPPLEDTTFAGRKNDDPADPVDFPEEGPAVAVTEEPGLPEALVSKKEKEAPLPSQPNPSEKDQDKSIGDAKMACDENGVDEGFPYARPAVCELSGDIRVSPKQKTMYLVNPSGAATGFDEKGEKKVRPYARNDDFLLPAVVEVTVKSLPSAEAAPQCTKRHRVPAVVFSVAGYTDNFFHDNTDVMIPLFLTAGHLKGEVQLLITNYKPWWVQKYTPLLSKLSNYPVINFDEDAGVHCFTQGFLGMYRDRDLILSPHPTRNPRNVTMLDYNRFVRAAYGLRREQPAVLGEEPGMRPQMLIISRSGTRKLLNLDEVAAAATALGFNVTVAEAGADVPAFAALVNSADVLLAVHGAGLTNQIFLPTNAVVLQIVPWGNMNWQATNFYGQPARDMQLRYLEYFVDEEETSLKDKYPRDHVVFKDPKALHTQGWQVLAETIMKQDVKVNLTRFQPFLLQTIDKLQE</sequence>
<name>A0AAD8T0P4_LOLMU</name>
<dbReference type="PANTHER" id="PTHR20961">
    <property type="entry name" value="GLYCOSYLTRANSFERASE"/>
    <property type="match status" value="1"/>
</dbReference>
<dbReference type="InterPro" id="IPR007657">
    <property type="entry name" value="Glycosyltransferase_61"/>
</dbReference>
<dbReference type="GO" id="GO:0000139">
    <property type="term" value="C:Golgi membrane"/>
    <property type="evidence" value="ECO:0007669"/>
    <property type="project" value="UniProtKB-SubCell"/>
</dbReference>
<keyword evidence="4" id="KW-0808">Transferase</keyword>
<evidence type="ECO:0000313" key="9">
    <source>
        <dbReference type="EMBL" id="KAK1667797.1"/>
    </source>
</evidence>
<feature type="region of interest" description="Disordered" evidence="7">
    <location>
        <begin position="1"/>
        <end position="23"/>
    </location>
</feature>
<dbReference type="Proteomes" id="UP001231189">
    <property type="component" value="Unassembled WGS sequence"/>
</dbReference>